<reference evidence="1" key="1">
    <citation type="submission" date="2021-08" db="EMBL/GenBank/DDBJ databases">
        <title>Novel anaerobic bacterium isolated from sea squirt in East Sea, Republic of Korea.</title>
        <authorList>
            <person name="Nguyen T.H."/>
            <person name="Li Z."/>
            <person name="Lee Y.-J."/>
            <person name="Ko J."/>
            <person name="Kim S.-G."/>
        </authorList>
    </citation>
    <scope>NUCLEOTIDE SEQUENCE</scope>
    <source>
        <strain evidence="1">KCTC 25031</strain>
    </source>
</reference>
<evidence type="ECO:0000313" key="1">
    <source>
        <dbReference type="EMBL" id="QZE13426.1"/>
    </source>
</evidence>
<organism evidence="1 2">
    <name type="scientific">Halosquirtibacter laminarini</name>
    <dbReference type="NCBI Taxonomy" id="3374600"/>
    <lineage>
        <taxon>Bacteria</taxon>
        <taxon>Pseudomonadati</taxon>
        <taxon>Bacteroidota</taxon>
        <taxon>Bacteroidia</taxon>
        <taxon>Marinilabiliales</taxon>
        <taxon>Prolixibacteraceae</taxon>
        <taxon>Halosquirtibacter</taxon>
    </lineage>
</organism>
<gene>
    <name evidence="1" type="ORF">K4L44_12660</name>
</gene>
<protein>
    <submittedName>
        <fullName evidence="1">Uncharacterized protein</fullName>
    </submittedName>
</protein>
<dbReference type="Proteomes" id="UP000826212">
    <property type="component" value="Chromosome"/>
</dbReference>
<accession>A0AC61NJ98</accession>
<dbReference type="EMBL" id="CP081303">
    <property type="protein sequence ID" value="QZE13426.1"/>
    <property type="molecule type" value="Genomic_DNA"/>
</dbReference>
<sequence>MFTYVVNSLPLFYSNIPGGARVQYQSIDLYSEVYFSYLLFIIPLYFFTPRIKQRFFLRSHIPQYKSNTIYTICVFMLFFFLFFGISGESIISSGGYGRGEVTSLGGFSEYYVVFTILGIIYSGGKKIKKGLIVFLTFIIVLKFMLYGGRIALVQMFLLFFLLFFDTNSRHFSLKTIIAIILLSFYILLVLACLRTRFIYYIKNGSVLKLLYAPFENDFMKTLSFAFGNQNDIVYASSVFTQYAEKIGLFARTKLFFYNCMALFLPYSLLPKDANIVFSIQKTFANTGGGTLISTYYYLFLGNFGSILIGSIIGLVIRRFYRVPKQSLLFVLIFMLFLYPRWFGYNQIALFKMTIFCYLFHLIVKKIIKYLRI</sequence>
<name>A0AC61NJ98_9BACT</name>
<keyword evidence="2" id="KW-1185">Reference proteome</keyword>
<evidence type="ECO:0000313" key="2">
    <source>
        <dbReference type="Proteomes" id="UP000826212"/>
    </source>
</evidence>
<proteinExistence type="predicted"/>